<proteinExistence type="predicted"/>
<dbReference type="EMBL" id="AOMA01000167">
    <property type="protein sequence ID" value="EMA31090.1"/>
    <property type="molecule type" value="Genomic_DNA"/>
</dbReference>
<gene>
    <name evidence="1" type="ORF">C446_16160</name>
</gene>
<protein>
    <submittedName>
        <fullName evidence="1">Uncharacterized protein</fullName>
    </submittedName>
</protein>
<dbReference type="RefSeq" id="WP_006674118.1">
    <property type="nucleotide sequence ID" value="NZ_AOMA01000167.1"/>
</dbReference>
<name>M0LGH8_9EURY</name>
<dbReference type="eggNOG" id="arCOG11389">
    <property type="taxonomic scope" value="Archaea"/>
</dbReference>
<organism evidence="1 2">
    <name type="scientific">Halobiforma nitratireducens JCM 10879</name>
    <dbReference type="NCBI Taxonomy" id="1227454"/>
    <lineage>
        <taxon>Archaea</taxon>
        <taxon>Methanobacteriati</taxon>
        <taxon>Methanobacteriota</taxon>
        <taxon>Stenosarchaea group</taxon>
        <taxon>Halobacteria</taxon>
        <taxon>Halobacteriales</taxon>
        <taxon>Natrialbaceae</taxon>
        <taxon>Halobiforma</taxon>
    </lineage>
</organism>
<accession>M0LGH8</accession>
<dbReference type="STRING" id="1227454.C446_16160"/>
<dbReference type="AlphaFoldDB" id="M0LGH8"/>
<comment type="caution">
    <text evidence="1">The sequence shown here is derived from an EMBL/GenBank/DDBJ whole genome shotgun (WGS) entry which is preliminary data.</text>
</comment>
<reference evidence="1 2" key="1">
    <citation type="journal article" date="2014" name="PLoS Genet.">
        <title>Phylogenetically driven sequencing of extremely halophilic archaea reveals strategies for static and dynamic osmo-response.</title>
        <authorList>
            <person name="Becker E.A."/>
            <person name="Seitzer P.M."/>
            <person name="Tritt A."/>
            <person name="Larsen D."/>
            <person name="Krusor M."/>
            <person name="Yao A.I."/>
            <person name="Wu D."/>
            <person name="Madern D."/>
            <person name="Eisen J.A."/>
            <person name="Darling A.E."/>
            <person name="Facciotti M.T."/>
        </authorList>
    </citation>
    <scope>NUCLEOTIDE SEQUENCE [LARGE SCALE GENOMIC DNA]</scope>
    <source>
        <strain evidence="1 2">JCM 10879</strain>
    </source>
</reference>
<keyword evidence="2" id="KW-1185">Reference proteome</keyword>
<evidence type="ECO:0000313" key="1">
    <source>
        <dbReference type="EMBL" id="EMA31090.1"/>
    </source>
</evidence>
<sequence length="117" mass="12294">MTKYAVSREGTTLVTLHEGSDTTARDEATEEVTATLEELTAEGTITDWELDDADVYEPPAGPFDPYTITVSFAVTVTVEADDAERATEIGANAIDDALEEAGVESVSYTTSPAASAA</sequence>
<dbReference type="Proteomes" id="UP000011607">
    <property type="component" value="Unassembled WGS sequence"/>
</dbReference>
<evidence type="ECO:0000313" key="2">
    <source>
        <dbReference type="Proteomes" id="UP000011607"/>
    </source>
</evidence>
<dbReference type="OrthoDB" id="205223at2157"/>